<name>A0A6J7EK77_9ZZZZ</name>
<sequence length="68" mass="7546">MVSLALGWIMSYRLATTLSVSPIIGKFTGVPWVSPMSLSHFRWLSTESTERPMTFTLRLSNSGLILAT</sequence>
<protein>
    <submittedName>
        <fullName evidence="1">Unannotated protein</fullName>
    </submittedName>
</protein>
<gene>
    <name evidence="1" type="ORF">UFOPK3376_01843</name>
</gene>
<reference evidence="1" key="1">
    <citation type="submission" date="2020-05" db="EMBL/GenBank/DDBJ databases">
        <authorList>
            <person name="Chiriac C."/>
            <person name="Salcher M."/>
            <person name="Ghai R."/>
            <person name="Kavagutti S V."/>
        </authorList>
    </citation>
    <scope>NUCLEOTIDE SEQUENCE</scope>
</reference>
<dbReference type="AlphaFoldDB" id="A0A6J7EK77"/>
<proteinExistence type="predicted"/>
<dbReference type="EMBL" id="CAFBLP010000047">
    <property type="protein sequence ID" value="CAB4883797.1"/>
    <property type="molecule type" value="Genomic_DNA"/>
</dbReference>
<evidence type="ECO:0000313" key="1">
    <source>
        <dbReference type="EMBL" id="CAB4883797.1"/>
    </source>
</evidence>
<organism evidence="1">
    <name type="scientific">freshwater metagenome</name>
    <dbReference type="NCBI Taxonomy" id="449393"/>
    <lineage>
        <taxon>unclassified sequences</taxon>
        <taxon>metagenomes</taxon>
        <taxon>ecological metagenomes</taxon>
    </lineage>
</organism>
<accession>A0A6J7EK77</accession>